<reference evidence="3 4" key="1">
    <citation type="submission" date="2015-04" db="EMBL/GenBank/DDBJ databases">
        <authorList>
            <person name="Syromyatnikov M.Y."/>
            <person name="Popov V.N."/>
        </authorList>
    </citation>
    <scope>NUCLEOTIDE SEQUENCE [LARGE SCALE GENOMIC DNA]</scope>
</reference>
<organism evidence="3 4">
    <name type="scientific">Clunio marinus</name>
    <dbReference type="NCBI Taxonomy" id="568069"/>
    <lineage>
        <taxon>Eukaryota</taxon>
        <taxon>Metazoa</taxon>
        <taxon>Ecdysozoa</taxon>
        <taxon>Arthropoda</taxon>
        <taxon>Hexapoda</taxon>
        <taxon>Insecta</taxon>
        <taxon>Pterygota</taxon>
        <taxon>Neoptera</taxon>
        <taxon>Endopterygota</taxon>
        <taxon>Diptera</taxon>
        <taxon>Nematocera</taxon>
        <taxon>Chironomoidea</taxon>
        <taxon>Chironomidae</taxon>
        <taxon>Clunio</taxon>
    </lineage>
</organism>
<dbReference type="EMBL" id="CVRI01000055">
    <property type="protein sequence ID" value="CRL01502.1"/>
    <property type="molecule type" value="Genomic_DNA"/>
</dbReference>
<dbReference type="InterPro" id="IPR029034">
    <property type="entry name" value="Cystine-knot_cytokine"/>
</dbReference>
<feature type="domain" description="Spaetzle" evidence="2">
    <location>
        <begin position="53"/>
        <end position="140"/>
    </location>
</feature>
<dbReference type="InterPro" id="IPR032104">
    <property type="entry name" value="Spaetzle"/>
</dbReference>
<feature type="signal peptide" evidence="1">
    <location>
        <begin position="1"/>
        <end position="20"/>
    </location>
</feature>
<dbReference type="Pfam" id="PF16077">
    <property type="entry name" value="Spaetzle"/>
    <property type="match status" value="1"/>
</dbReference>
<dbReference type="OrthoDB" id="7798552at2759"/>
<keyword evidence="4" id="KW-1185">Reference proteome</keyword>
<dbReference type="Proteomes" id="UP000183832">
    <property type="component" value="Unassembled WGS sequence"/>
</dbReference>
<keyword evidence="1" id="KW-0732">Signal</keyword>
<evidence type="ECO:0000259" key="2">
    <source>
        <dbReference type="Pfam" id="PF16077"/>
    </source>
</evidence>
<evidence type="ECO:0000256" key="1">
    <source>
        <dbReference type="SAM" id="SignalP"/>
    </source>
</evidence>
<accession>A0A1J1IQY2</accession>
<feature type="chain" id="PRO_5012068628" evidence="1">
    <location>
        <begin position="21"/>
        <end position="159"/>
    </location>
</feature>
<gene>
    <name evidence="3" type="ORF">CLUMA_CG014494</name>
</gene>
<dbReference type="SUPFAM" id="SSF57501">
    <property type="entry name" value="Cystine-knot cytokines"/>
    <property type="match status" value="1"/>
</dbReference>
<dbReference type="AlphaFoldDB" id="A0A1J1IQY2"/>
<dbReference type="Gene3D" id="2.10.90.10">
    <property type="entry name" value="Cystine-knot cytokines"/>
    <property type="match status" value="1"/>
</dbReference>
<proteinExistence type="predicted"/>
<protein>
    <submittedName>
        <fullName evidence="3">CLUMA_CG014494, isoform A</fullName>
    </submittedName>
</protein>
<sequence>MISKIFILNILLSFAVHSFGGPIECRSANAKNSKLCIESRNEFYDNNYESVLLCQTRKEFIRPEHLIESSSKDKWDFDPKFSQTIEVELCENPGSFCFKHPIMKAKCVQRFVSIKLQVMNQNKTLSELQSFTIPSNCECSYYKPKMIVEKEEGDQTKQD</sequence>
<evidence type="ECO:0000313" key="4">
    <source>
        <dbReference type="Proteomes" id="UP000183832"/>
    </source>
</evidence>
<name>A0A1J1IQY2_9DIPT</name>
<evidence type="ECO:0000313" key="3">
    <source>
        <dbReference type="EMBL" id="CRL01502.1"/>
    </source>
</evidence>